<keyword evidence="3" id="KW-1185">Reference proteome</keyword>
<dbReference type="Proteomes" id="UP001412067">
    <property type="component" value="Unassembled WGS sequence"/>
</dbReference>
<evidence type="ECO:0000313" key="3">
    <source>
        <dbReference type="Proteomes" id="UP001412067"/>
    </source>
</evidence>
<feature type="region of interest" description="Disordered" evidence="1">
    <location>
        <begin position="260"/>
        <end position="334"/>
    </location>
</feature>
<proteinExistence type="predicted"/>
<feature type="compositionally biased region" description="Polar residues" evidence="1">
    <location>
        <begin position="211"/>
        <end position="220"/>
    </location>
</feature>
<evidence type="ECO:0000256" key="1">
    <source>
        <dbReference type="SAM" id="MobiDB-lite"/>
    </source>
</evidence>
<name>A0ABR2LQF2_9ASPA</name>
<comment type="caution">
    <text evidence="2">The sequence shown here is derived from an EMBL/GenBank/DDBJ whole genome shotgun (WGS) entry which is preliminary data.</text>
</comment>
<evidence type="ECO:0000313" key="2">
    <source>
        <dbReference type="EMBL" id="KAK8947651.1"/>
    </source>
</evidence>
<reference evidence="2 3" key="1">
    <citation type="journal article" date="2022" name="Nat. Plants">
        <title>Genomes of leafy and leafless Platanthera orchids illuminate the evolution of mycoheterotrophy.</title>
        <authorList>
            <person name="Li M.H."/>
            <person name="Liu K.W."/>
            <person name="Li Z."/>
            <person name="Lu H.C."/>
            <person name="Ye Q.L."/>
            <person name="Zhang D."/>
            <person name="Wang J.Y."/>
            <person name="Li Y.F."/>
            <person name="Zhong Z.M."/>
            <person name="Liu X."/>
            <person name="Yu X."/>
            <person name="Liu D.K."/>
            <person name="Tu X.D."/>
            <person name="Liu B."/>
            <person name="Hao Y."/>
            <person name="Liao X.Y."/>
            <person name="Jiang Y.T."/>
            <person name="Sun W.H."/>
            <person name="Chen J."/>
            <person name="Chen Y.Q."/>
            <person name="Ai Y."/>
            <person name="Zhai J.W."/>
            <person name="Wu S.S."/>
            <person name="Zhou Z."/>
            <person name="Hsiao Y.Y."/>
            <person name="Wu W.L."/>
            <person name="Chen Y.Y."/>
            <person name="Lin Y.F."/>
            <person name="Hsu J.L."/>
            <person name="Li C.Y."/>
            <person name="Wang Z.W."/>
            <person name="Zhao X."/>
            <person name="Zhong W.Y."/>
            <person name="Ma X.K."/>
            <person name="Ma L."/>
            <person name="Huang J."/>
            <person name="Chen G.Z."/>
            <person name="Huang M.Z."/>
            <person name="Huang L."/>
            <person name="Peng D.H."/>
            <person name="Luo Y.B."/>
            <person name="Zou S.Q."/>
            <person name="Chen S.P."/>
            <person name="Lan S."/>
            <person name="Tsai W.C."/>
            <person name="Van de Peer Y."/>
            <person name="Liu Z.J."/>
        </authorList>
    </citation>
    <scope>NUCLEOTIDE SEQUENCE [LARGE SCALE GENOMIC DNA]</scope>
    <source>
        <strain evidence="2">Lor288</strain>
    </source>
</reference>
<feature type="compositionally biased region" description="Polar residues" evidence="1">
    <location>
        <begin position="283"/>
        <end position="304"/>
    </location>
</feature>
<sequence length="376" mass="41474">MLPAYHCQYYHEQPISPLPPPNFHSAEQAAAAWQPLSAPQFPAGFTSHFAGCQPLYSSPSLTVARLPSATKEARKNRVARHRKLSSLHHNRGPTTSAAAAERAELRSRCCDLRRQQLFCSIKYQILSSLVIFANCIPVAAGGRGESSKACVAGCKKTAGAKVGAELEVLAAESAEANTTTNSLSPHCRRQISIQPSRRLPPGNPCRHRSSQRGSPLTSPAVSRYILRRRSPSPGYRRRPKRLERTGWRGIENYLLFTTTGAQQPQPQPQNEQSSDPAAVICDGSSSSAPSNIKSCRHWSSSPTVFPSPPAAEENLQRHALPAAKKRRGPKSEQNLKFLLQKRSRNKEQVSKDQVASQFCKLKFEDLLLKFRRKKAG</sequence>
<organism evidence="2 3">
    <name type="scientific">Platanthera guangdongensis</name>
    <dbReference type="NCBI Taxonomy" id="2320717"/>
    <lineage>
        <taxon>Eukaryota</taxon>
        <taxon>Viridiplantae</taxon>
        <taxon>Streptophyta</taxon>
        <taxon>Embryophyta</taxon>
        <taxon>Tracheophyta</taxon>
        <taxon>Spermatophyta</taxon>
        <taxon>Magnoliopsida</taxon>
        <taxon>Liliopsida</taxon>
        <taxon>Asparagales</taxon>
        <taxon>Orchidaceae</taxon>
        <taxon>Orchidoideae</taxon>
        <taxon>Orchideae</taxon>
        <taxon>Orchidinae</taxon>
        <taxon>Platanthera</taxon>
    </lineage>
</organism>
<feature type="compositionally biased region" description="Basic residues" evidence="1">
    <location>
        <begin position="225"/>
        <end position="241"/>
    </location>
</feature>
<dbReference type="EMBL" id="JBBWWR010000016">
    <property type="protein sequence ID" value="KAK8947651.1"/>
    <property type="molecule type" value="Genomic_DNA"/>
</dbReference>
<protein>
    <submittedName>
        <fullName evidence="2">Uncharacterized protein</fullName>
    </submittedName>
</protein>
<gene>
    <name evidence="2" type="ORF">KSP40_PGU013089</name>
</gene>
<feature type="region of interest" description="Disordered" evidence="1">
    <location>
        <begin position="175"/>
        <end position="243"/>
    </location>
</feature>
<accession>A0ABR2LQF2</accession>